<feature type="non-terminal residue" evidence="2">
    <location>
        <position position="92"/>
    </location>
</feature>
<name>A0ABQ9T9C1_SAGOE</name>
<feature type="non-terminal residue" evidence="2">
    <location>
        <position position="1"/>
    </location>
</feature>
<accession>A0ABQ9T9C1</accession>
<dbReference type="Proteomes" id="UP001266305">
    <property type="component" value="Unassembled WGS sequence"/>
</dbReference>
<evidence type="ECO:0000313" key="3">
    <source>
        <dbReference type="Proteomes" id="UP001266305"/>
    </source>
</evidence>
<reference evidence="2 3" key="1">
    <citation type="submission" date="2023-05" db="EMBL/GenBank/DDBJ databases">
        <title>B98-5 Cell Line De Novo Hybrid Assembly: An Optical Mapping Approach.</title>
        <authorList>
            <person name="Kananen K."/>
            <person name="Auerbach J.A."/>
            <person name="Kautto E."/>
            <person name="Blachly J.S."/>
        </authorList>
    </citation>
    <scope>NUCLEOTIDE SEQUENCE [LARGE SCALE GENOMIC DNA]</scope>
    <source>
        <strain evidence="2">B95-8</strain>
        <tissue evidence="2">Cell line</tissue>
    </source>
</reference>
<comment type="caution">
    <text evidence="2">The sequence shown here is derived from an EMBL/GenBank/DDBJ whole genome shotgun (WGS) entry which is preliminary data.</text>
</comment>
<organism evidence="2 3">
    <name type="scientific">Saguinus oedipus</name>
    <name type="common">Cotton-top tamarin</name>
    <name type="synonym">Oedipomidas oedipus</name>
    <dbReference type="NCBI Taxonomy" id="9490"/>
    <lineage>
        <taxon>Eukaryota</taxon>
        <taxon>Metazoa</taxon>
        <taxon>Chordata</taxon>
        <taxon>Craniata</taxon>
        <taxon>Vertebrata</taxon>
        <taxon>Euteleostomi</taxon>
        <taxon>Mammalia</taxon>
        <taxon>Eutheria</taxon>
        <taxon>Euarchontoglires</taxon>
        <taxon>Primates</taxon>
        <taxon>Haplorrhini</taxon>
        <taxon>Platyrrhini</taxon>
        <taxon>Cebidae</taxon>
        <taxon>Callitrichinae</taxon>
        <taxon>Saguinus</taxon>
    </lineage>
</organism>
<feature type="region of interest" description="Disordered" evidence="1">
    <location>
        <begin position="72"/>
        <end position="92"/>
    </location>
</feature>
<evidence type="ECO:0000256" key="1">
    <source>
        <dbReference type="SAM" id="MobiDB-lite"/>
    </source>
</evidence>
<evidence type="ECO:0000313" key="2">
    <source>
        <dbReference type="EMBL" id="KAK2081331.1"/>
    </source>
</evidence>
<dbReference type="EMBL" id="JASSZA010000326">
    <property type="protein sequence ID" value="KAK2081331.1"/>
    <property type="molecule type" value="Genomic_DNA"/>
</dbReference>
<protein>
    <submittedName>
        <fullName evidence="2">Uncharacterized protein</fullName>
    </submittedName>
</protein>
<keyword evidence="3" id="KW-1185">Reference proteome</keyword>
<gene>
    <name evidence="2" type="ORF">P7K49_040860</name>
</gene>
<proteinExistence type="predicted"/>
<sequence length="92" mass="9696">SWGFLYEYLLHSPAPQEAVYSLFACRGSALLARVYPVTAGLCSAVERSPLLTESLCYGRLSQQWQAASALGSTSVGADCVSSGGRPSLTGLH</sequence>